<evidence type="ECO:0000313" key="7">
    <source>
        <dbReference type="EMBL" id="GFZ15496.1"/>
    </source>
</evidence>
<dbReference type="PANTHER" id="PTHR31719">
    <property type="entry name" value="NAC TRANSCRIPTION FACTOR 56"/>
    <property type="match status" value="1"/>
</dbReference>
<feature type="compositionally biased region" description="Polar residues" evidence="5">
    <location>
        <begin position="152"/>
        <end position="166"/>
    </location>
</feature>
<feature type="region of interest" description="Disordered" evidence="5">
    <location>
        <begin position="27"/>
        <end position="56"/>
    </location>
</feature>
<dbReference type="GO" id="GO:0048731">
    <property type="term" value="P:system development"/>
    <property type="evidence" value="ECO:0007669"/>
    <property type="project" value="TreeGrafter"/>
</dbReference>
<keyword evidence="4" id="KW-0539">Nucleus</keyword>
<evidence type="ECO:0000256" key="4">
    <source>
        <dbReference type="ARBA" id="ARBA00023242"/>
    </source>
</evidence>
<organism evidence="7 8">
    <name type="scientific">Actinidia rufa</name>
    <dbReference type="NCBI Taxonomy" id="165716"/>
    <lineage>
        <taxon>Eukaryota</taxon>
        <taxon>Viridiplantae</taxon>
        <taxon>Streptophyta</taxon>
        <taxon>Embryophyta</taxon>
        <taxon>Tracheophyta</taxon>
        <taxon>Spermatophyta</taxon>
        <taxon>Magnoliopsida</taxon>
        <taxon>eudicotyledons</taxon>
        <taxon>Gunneridae</taxon>
        <taxon>Pentapetalae</taxon>
        <taxon>asterids</taxon>
        <taxon>Ericales</taxon>
        <taxon>Actinidiaceae</taxon>
        <taxon>Actinidia</taxon>
    </lineage>
</organism>
<evidence type="ECO:0000256" key="2">
    <source>
        <dbReference type="ARBA" id="ARBA00023125"/>
    </source>
</evidence>
<name>A0A7J0GXI3_9ERIC</name>
<accession>A0A7J0GXI3</accession>
<keyword evidence="2" id="KW-0238">DNA-binding</keyword>
<dbReference type="EMBL" id="BJWL01000024">
    <property type="protein sequence ID" value="GFZ15496.1"/>
    <property type="molecule type" value="Genomic_DNA"/>
</dbReference>
<dbReference type="GO" id="GO:0006355">
    <property type="term" value="P:regulation of DNA-templated transcription"/>
    <property type="evidence" value="ECO:0007669"/>
    <property type="project" value="InterPro"/>
</dbReference>
<keyword evidence="3" id="KW-0804">Transcription</keyword>
<evidence type="ECO:0000256" key="1">
    <source>
        <dbReference type="ARBA" id="ARBA00023015"/>
    </source>
</evidence>
<dbReference type="AlphaFoldDB" id="A0A7J0GXI3"/>
<dbReference type="Pfam" id="PF02365">
    <property type="entry name" value="NAM"/>
    <property type="match status" value="1"/>
</dbReference>
<comment type="caution">
    <text evidence="7">The sequence shown here is derived from an EMBL/GenBank/DDBJ whole genome shotgun (WGS) entry which is preliminary data.</text>
</comment>
<evidence type="ECO:0000256" key="5">
    <source>
        <dbReference type="SAM" id="MobiDB-lite"/>
    </source>
</evidence>
<dbReference type="PANTHER" id="PTHR31719:SF43">
    <property type="entry name" value="NAC TRANSCRIPTION FACTOR 56"/>
    <property type="match status" value="1"/>
</dbReference>
<proteinExistence type="predicted"/>
<dbReference type="GO" id="GO:0003677">
    <property type="term" value="F:DNA binding"/>
    <property type="evidence" value="ECO:0007669"/>
    <property type="project" value="UniProtKB-KW"/>
</dbReference>
<dbReference type="PROSITE" id="PS51005">
    <property type="entry name" value="NAC"/>
    <property type="match status" value="1"/>
</dbReference>
<dbReference type="InterPro" id="IPR036093">
    <property type="entry name" value="NAC_dom_sf"/>
</dbReference>
<evidence type="ECO:0000256" key="3">
    <source>
        <dbReference type="ARBA" id="ARBA00023163"/>
    </source>
</evidence>
<dbReference type="Proteomes" id="UP000585474">
    <property type="component" value="Unassembled WGS sequence"/>
</dbReference>
<evidence type="ECO:0000313" key="8">
    <source>
        <dbReference type="Proteomes" id="UP000585474"/>
    </source>
</evidence>
<dbReference type="InterPro" id="IPR003441">
    <property type="entry name" value="NAC-dom"/>
</dbReference>
<protein>
    <submittedName>
        <fullName evidence="7">NAC domain containing protein 2</fullName>
    </submittedName>
</protein>
<evidence type="ECO:0000259" key="6">
    <source>
        <dbReference type="PROSITE" id="PS51005"/>
    </source>
</evidence>
<dbReference type="Gene3D" id="2.170.150.80">
    <property type="entry name" value="NAC domain"/>
    <property type="match status" value="1"/>
</dbReference>
<gene>
    <name evidence="7" type="ORF">Acr_24g0016860</name>
</gene>
<dbReference type="SUPFAM" id="SSF101941">
    <property type="entry name" value="NAC domain"/>
    <property type="match status" value="1"/>
</dbReference>
<feature type="domain" description="NAC" evidence="6">
    <location>
        <begin position="1"/>
        <end position="137"/>
    </location>
</feature>
<dbReference type="OrthoDB" id="1921961at2759"/>
<reference evidence="7 8" key="1">
    <citation type="submission" date="2019-07" db="EMBL/GenBank/DDBJ databases">
        <title>De Novo Assembly of kiwifruit Actinidia rufa.</title>
        <authorList>
            <person name="Sugita-Konishi S."/>
            <person name="Sato K."/>
            <person name="Mori E."/>
            <person name="Abe Y."/>
            <person name="Kisaki G."/>
            <person name="Hamano K."/>
            <person name="Suezawa K."/>
            <person name="Otani M."/>
            <person name="Fukuda T."/>
            <person name="Manabe T."/>
            <person name="Gomi K."/>
            <person name="Tabuchi M."/>
            <person name="Akimitsu K."/>
            <person name="Kataoka I."/>
        </authorList>
    </citation>
    <scope>NUCLEOTIDE SEQUENCE [LARGE SCALE GENOMIC DNA]</scope>
    <source>
        <strain evidence="8">cv. Fuchu</strain>
    </source>
</reference>
<keyword evidence="8" id="KW-1185">Reference proteome</keyword>
<sequence>MESPDSSLKLISTSLIHGNSQLRPRLGSKSGIFFSPRNRKYPNGARPNRAATSGYWKATGTDKPVLTSSGNQKVGVKKALVFYRGKPPKGVKTNWIMHEYRIIDNEAKSKPPPGYDAGHNKGSLRLDDWVLCRIYKKNNPPRTIDDERDDSMTNLPPTKPISYTPSTKPISYTPITLLDHDHHLFDEMLSHSGMDTAASLSHLNRMLPPLYWGDEGEASKRLQEGTSDENVARNHENDSSIASLLRQMPQTAMGPIGDGGFGIPYSHPSLNWYP</sequence>
<keyword evidence="1" id="KW-0805">Transcription regulation</keyword>
<feature type="region of interest" description="Disordered" evidence="5">
    <location>
        <begin position="141"/>
        <end position="166"/>
    </location>
</feature>